<dbReference type="SUPFAM" id="SSF50891">
    <property type="entry name" value="Cyclophilin-like"/>
    <property type="match status" value="1"/>
</dbReference>
<sequence>MRQSTIPSLLLLIFSLLTLLNTAIADTSTALLAMEDPQNPLVRISTSQGEIYLELFPAEAPGNVDNFLALAEGEKEFTNPDTGALIQARYYNGMRFHRVVPGFIIQAGSPAYNPLGLQVNLLDDEINADALGLDQISVLNPDGSFADVLNIESKLDFHEEILTPLYSQRNITDVETALSSQHQVFEALQGLSVKSVYENQGYRYDDSLQSRPIERGTVALANSGPDSNGPEFFISLTAAEWLSGKYTVIGRVVEGQEVMDSIGNTAIDPDQFSRLSTLIYSVRKAN</sequence>
<comment type="caution">
    <text evidence="5">The sequence shown here is derived from an EMBL/GenBank/DDBJ whole genome shotgun (WGS) entry which is preliminary data.</text>
</comment>
<dbReference type="GO" id="GO:0003755">
    <property type="term" value="F:peptidyl-prolyl cis-trans isomerase activity"/>
    <property type="evidence" value="ECO:0007669"/>
    <property type="project" value="UniProtKB-UniRule"/>
</dbReference>
<name>A0A2A4WY24_9GAMM</name>
<dbReference type="Gene3D" id="2.40.100.10">
    <property type="entry name" value="Cyclophilin-like"/>
    <property type="match status" value="2"/>
</dbReference>
<dbReference type="InterPro" id="IPR044666">
    <property type="entry name" value="Cyclophilin_A-like"/>
</dbReference>
<comment type="similarity">
    <text evidence="3">Belongs to the cyclophilin-type PPIase family.</text>
</comment>
<feature type="domain" description="PPIase cyclophilin-type" evidence="4">
    <location>
        <begin position="49"/>
        <end position="284"/>
    </location>
</feature>
<reference evidence="6" key="1">
    <citation type="submission" date="2017-08" db="EMBL/GenBank/DDBJ databases">
        <title>A dynamic microbial community with high functional redundancy inhabits the cold, oxic subseafloor aquifer.</title>
        <authorList>
            <person name="Tully B.J."/>
            <person name="Wheat C.G."/>
            <person name="Glazer B.T."/>
            <person name="Huber J.A."/>
        </authorList>
    </citation>
    <scope>NUCLEOTIDE SEQUENCE [LARGE SCALE GENOMIC DNA]</scope>
</reference>
<dbReference type="Pfam" id="PF00160">
    <property type="entry name" value="Pro_isomerase"/>
    <property type="match status" value="1"/>
</dbReference>
<dbReference type="AlphaFoldDB" id="A0A2A4WY24"/>
<dbReference type="PROSITE" id="PS50072">
    <property type="entry name" value="CSA_PPIASE_2"/>
    <property type="match status" value="1"/>
</dbReference>
<keyword evidence="2 3" id="KW-0413">Isomerase</keyword>
<feature type="chain" id="PRO_5011822325" description="Peptidyl-prolyl cis-trans isomerase" evidence="3">
    <location>
        <begin position="26"/>
        <end position="286"/>
    </location>
</feature>
<dbReference type="PANTHER" id="PTHR45625">
    <property type="entry name" value="PEPTIDYL-PROLYL CIS-TRANS ISOMERASE-RELATED"/>
    <property type="match status" value="1"/>
</dbReference>
<comment type="catalytic activity">
    <reaction evidence="3">
        <text>[protein]-peptidylproline (omega=180) = [protein]-peptidylproline (omega=0)</text>
        <dbReference type="Rhea" id="RHEA:16237"/>
        <dbReference type="Rhea" id="RHEA-COMP:10747"/>
        <dbReference type="Rhea" id="RHEA-COMP:10748"/>
        <dbReference type="ChEBI" id="CHEBI:83833"/>
        <dbReference type="ChEBI" id="CHEBI:83834"/>
        <dbReference type="EC" id="5.2.1.8"/>
    </reaction>
</comment>
<comment type="function">
    <text evidence="3">PPIases accelerate the folding of proteins. It catalyzes the cis-trans isomerization of proline imidic peptide bonds in oligopeptides.</text>
</comment>
<dbReference type="PANTHER" id="PTHR45625:SF4">
    <property type="entry name" value="PEPTIDYLPROLYL ISOMERASE DOMAIN AND WD REPEAT-CONTAINING PROTEIN 1"/>
    <property type="match status" value="1"/>
</dbReference>
<dbReference type="InterPro" id="IPR029000">
    <property type="entry name" value="Cyclophilin-like_dom_sf"/>
</dbReference>
<evidence type="ECO:0000256" key="2">
    <source>
        <dbReference type="ARBA" id="ARBA00023235"/>
    </source>
</evidence>
<evidence type="ECO:0000256" key="1">
    <source>
        <dbReference type="ARBA" id="ARBA00023110"/>
    </source>
</evidence>
<dbReference type="PRINTS" id="PR00153">
    <property type="entry name" value="CSAPPISMRASE"/>
</dbReference>
<proteinExistence type="inferred from homology"/>
<evidence type="ECO:0000313" key="6">
    <source>
        <dbReference type="Proteomes" id="UP000218767"/>
    </source>
</evidence>
<protein>
    <recommendedName>
        <fullName evidence="3">Peptidyl-prolyl cis-trans isomerase</fullName>
        <shortName evidence="3">PPIase</shortName>
        <ecNumber evidence="3">5.2.1.8</ecNumber>
    </recommendedName>
</protein>
<keyword evidence="3" id="KW-0732">Signal</keyword>
<evidence type="ECO:0000256" key="3">
    <source>
        <dbReference type="RuleBase" id="RU363019"/>
    </source>
</evidence>
<dbReference type="InterPro" id="IPR002130">
    <property type="entry name" value="Cyclophilin-type_PPIase_dom"/>
</dbReference>
<dbReference type="Proteomes" id="UP000218767">
    <property type="component" value="Unassembled WGS sequence"/>
</dbReference>
<evidence type="ECO:0000259" key="4">
    <source>
        <dbReference type="PROSITE" id="PS50072"/>
    </source>
</evidence>
<dbReference type="EC" id="5.2.1.8" evidence="3"/>
<accession>A0A2A4WY24</accession>
<organism evidence="5 6">
    <name type="scientific">SAR86 cluster bacterium</name>
    <dbReference type="NCBI Taxonomy" id="2030880"/>
    <lineage>
        <taxon>Bacteria</taxon>
        <taxon>Pseudomonadati</taxon>
        <taxon>Pseudomonadota</taxon>
        <taxon>Gammaproteobacteria</taxon>
        <taxon>SAR86 cluster</taxon>
    </lineage>
</organism>
<dbReference type="EMBL" id="NVUL01000080">
    <property type="protein sequence ID" value="PCI75200.1"/>
    <property type="molecule type" value="Genomic_DNA"/>
</dbReference>
<gene>
    <name evidence="5" type="ORF">COB20_13420</name>
</gene>
<keyword evidence="1 3" id="KW-0697">Rotamase</keyword>
<feature type="signal peptide" evidence="3">
    <location>
        <begin position="1"/>
        <end position="25"/>
    </location>
</feature>
<evidence type="ECO:0000313" key="5">
    <source>
        <dbReference type="EMBL" id="PCI75200.1"/>
    </source>
</evidence>